<comment type="caution">
    <text evidence="1">The sequence shown here is derived from an EMBL/GenBank/DDBJ whole genome shotgun (WGS) entry which is preliminary data.</text>
</comment>
<accession>A0A0F9YVC8</accession>
<sequence>MHIHYKNMSMFSKYNTSTSFLDSICYIHLLCAEKCQCPKISLGRVKELAERFETESIKNLKLFKKFETQNALKKKQKQPKIFKEKVLCECKHVSVLEKVKYYEKIINNK</sequence>
<organism evidence="1 2">
    <name type="scientific">Vairimorpha ceranae</name>
    <dbReference type="NCBI Taxonomy" id="40302"/>
    <lineage>
        <taxon>Eukaryota</taxon>
        <taxon>Fungi</taxon>
        <taxon>Fungi incertae sedis</taxon>
        <taxon>Microsporidia</taxon>
        <taxon>Nosematidae</taxon>
        <taxon>Vairimorpha</taxon>
    </lineage>
</organism>
<dbReference type="VEuPathDB" id="MicrosporidiaDB:AAJ76_4000131981"/>
<dbReference type="Proteomes" id="UP000034350">
    <property type="component" value="Unassembled WGS sequence"/>
</dbReference>
<dbReference type="RefSeq" id="XP_024332109.1">
    <property type="nucleotide sequence ID" value="XM_024475505.1"/>
</dbReference>
<proteinExistence type="predicted"/>
<protein>
    <submittedName>
        <fullName evidence="1">Uncharacterized protein</fullName>
    </submittedName>
</protein>
<gene>
    <name evidence="1" type="ORF">AAJ76_4000131981</name>
</gene>
<dbReference type="EMBL" id="JPQZ01000004">
    <property type="protein sequence ID" value="KKO76367.1"/>
    <property type="molecule type" value="Genomic_DNA"/>
</dbReference>
<dbReference type="AlphaFoldDB" id="A0A0F9YVC8"/>
<evidence type="ECO:0000313" key="2">
    <source>
        <dbReference type="Proteomes" id="UP000034350"/>
    </source>
</evidence>
<evidence type="ECO:0000313" key="1">
    <source>
        <dbReference type="EMBL" id="KKO76367.1"/>
    </source>
</evidence>
<dbReference type="GeneID" id="36320451"/>
<reference evidence="1 2" key="1">
    <citation type="journal article" date="2015" name="Environ. Microbiol.">
        <title>Genome analyses suggest the presence of polyploidy and recent human-driven expansions in eight global populations of the honeybee pathogen Nosema ceranae.</title>
        <authorList>
            <person name="Pelin A."/>
            <person name="Selman M."/>
            <person name="Aris-Brosou S."/>
            <person name="Farinelli L."/>
            <person name="Corradi N."/>
        </authorList>
    </citation>
    <scope>NUCLEOTIDE SEQUENCE [LARGE SCALE GENOMIC DNA]</scope>
    <source>
        <strain evidence="1 2">PA08 1199</strain>
    </source>
</reference>
<name>A0A0F9YVC8_9MICR</name>
<keyword evidence="2" id="KW-1185">Reference proteome</keyword>